<comment type="caution">
    <text evidence="3">The sequence shown here is derived from an EMBL/GenBank/DDBJ whole genome shotgun (WGS) entry which is preliminary data.</text>
</comment>
<feature type="region of interest" description="Disordered" evidence="2">
    <location>
        <begin position="1"/>
        <end position="53"/>
    </location>
</feature>
<name>A0A844YAG2_9SPHN</name>
<reference evidence="3 4" key="1">
    <citation type="submission" date="2019-12" db="EMBL/GenBank/DDBJ databases">
        <title>Genomic-based taxomic classification of the family Erythrobacteraceae.</title>
        <authorList>
            <person name="Xu L."/>
        </authorList>
    </citation>
    <scope>NUCLEOTIDE SEQUENCE [LARGE SCALE GENOMIC DNA]</scope>
    <source>
        <strain evidence="3 4">JCM 17468</strain>
    </source>
</reference>
<evidence type="ECO:0000313" key="4">
    <source>
        <dbReference type="Proteomes" id="UP000430272"/>
    </source>
</evidence>
<organism evidence="3 4">
    <name type="scientific">Qipengyuania pelagi</name>
    <dbReference type="NCBI Taxonomy" id="994320"/>
    <lineage>
        <taxon>Bacteria</taxon>
        <taxon>Pseudomonadati</taxon>
        <taxon>Pseudomonadota</taxon>
        <taxon>Alphaproteobacteria</taxon>
        <taxon>Sphingomonadales</taxon>
        <taxon>Erythrobacteraceae</taxon>
        <taxon>Qipengyuania</taxon>
    </lineage>
</organism>
<proteinExistence type="inferred from homology"/>
<dbReference type="EMBL" id="WTYD01000001">
    <property type="protein sequence ID" value="MXO54409.1"/>
    <property type="molecule type" value="Genomic_DNA"/>
</dbReference>
<feature type="compositionally biased region" description="Basic and acidic residues" evidence="2">
    <location>
        <begin position="13"/>
        <end position="29"/>
    </location>
</feature>
<keyword evidence="4" id="KW-1185">Reference proteome</keyword>
<gene>
    <name evidence="3" type="ORF">GRI47_10395</name>
</gene>
<comment type="similarity">
    <text evidence="1">Belongs to the SDHAF4 family.</text>
</comment>
<dbReference type="OrthoDB" id="8481828at2"/>
<evidence type="ECO:0000256" key="1">
    <source>
        <dbReference type="ARBA" id="ARBA00005701"/>
    </source>
</evidence>
<dbReference type="AlphaFoldDB" id="A0A844YAG2"/>
<protein>
    <submittedName>
        <fullName evidence="3">DUF1674 domain-containing protein</fullName>
    </submittedName>
</protein>
<evidence type="ECO:0000313" key="3">
    <source>
        <dbReference type="EMBL" id="MXO54409.1"/>
    </source>
</evidence>
<dbReference type="Pfam" id="PF07896">
    <property type="entry name" value="DUF1674"/>
    <property type="match status" value="1"/>
</dbReference>
<sequence length="65" mass="7625">MLETSRQPAHFLIMEKRATKRPETFEKPAHWTSEPPPKPEKPEMDEELSPTRYGDWVKDGIAIDF</sequence>
<dbReference type="InterPro" id="IPR012875">
    <property type="entry name" value="SDHF4"/>
</dbReference>
<dbReference type="Proteomes" id="UP000430272">
    <property type="component" value="Unassembled WGS sequence"/>
</dbReference>
<accession>A0A844YAG2</accession>
<evidence type="ECO:0000256" key="2">
    <source>
        <dbReference type="SAM" id="MobiDB-lite"/>
    </source>
</evidence>